<feature type="domain" description="POPLD" evidence="6">
    <location>
        <begin position="482"/>
        <end position="573"/>
    </location>
</feature>
<feature type="compositionally biased region" description="Basic residues" evidence="4">
    <location>
        <begin position="59"/>
        <end position="78"/>
    </location>
</feature>
<dbReference type="InterPro" id="IPR009723">
    <property type="entry name" value="Pop1_N"/>
</dbReference>
<feature type="domain" description="Pop1 N-terminal" evidence="5">
    <location>
        <begin position="107"/>
        <end position="173"/>
    </location>
</feature>
<dbReference type="OMA" id="KALSPMC"/>
<protein>
    <submittedName>
        <fullName evidence="8">Uncharacterized protein</fullName>
    </submittedName>
</protein>
<dbReference type="GO" id="GO:0000172">
    <property type="term" value="C:ribonuclease MRP complex"/>
    <property type="evidence" value="ECO:0007669"/>
    <property type="project" value="InterPro"/>
</dbReference>
<dbReference type="InterPro" id="IPR012590">
    <property type="entry name" value="POPLD_dom"/>
</dbReference>
<evidence type="ECO:0000256" key="4">
    <source>
        <dbReference type="SAM" id="MobiDB-lite"/>
    </source>
</evidence>
<sequence length="829" mass="95150">MDPHEPGPVPAQFPAEIQVGKFAAARIQEILALQHYIDQPRQGQLASQQVPRHLRRRAVSHHPNRLPRRLRDKHRQQKLKSDGQVAAKPTKRPSRRYRRRPQNLLDEYNRRQRTNVWLETHIWHAKRFAMVEKWGYKMADHPNDKHFRAAFRASAQSCLMWDRSYCNCWELKGPIETLMSQLRLLVGPDVSIEGSDLLGGLKEAHACVYQPGKYPLGVIGSVSFIWRPAETGKDHRTLWLWSHPSVYATLKSIFLNLFGLSRVESNEDTTLTDPPEKKLKKDVNASKMALRNVPFDRVPSYVDNQGIVTLNDLKDTLNRFRLVGPKVQMVLSRALQSSYIHEGQVNWREEVSKEEEQEQSEAWQEVSQHAPGEIQPRSVLSLITRDPRVLLPPKRDGIQFPELNVPTPCMFKAKSSIAKSMLWCSNIRDEVTQSKCPDHEINQKRSKNLVPGTPLALTEDESRVPVMLVQQPGTGQNHYGSGWDLVFPAGWGASMWMNLVFNGARVGGLREENHFLFERAELSELTRFPESEAGIHEANRVTEMLKTLHFRYPPDKRTNYLKLSVISPFAAPWPMLIRNYLDDDLARKKQTQDLDCSQFFVVRNPTTLKAIEDQLSHSAPMKYPSNEDLMALVPVKLEIIGKGTLGQFSMICCPNLNDSMDDPPQELAKEDKKLAARKALKEKHVQDKARLRKRWKDKKDRIVQMRAESTLNKTNPDEEAIERIKEEMCRLKEKREEESSTFNDKMNSLWLADATDAKNSSSRSIMGFVLEAGYSLHLGQVSGSGYVPLLALYEFSLTRGQQSRTHVLTRETNTNQYRWAKMTITHNKS</sequence>
<evidence type="ECO:0000259" key="5">
    <source>
        <dbReference type="Pfam" id="PF06978"/>
    </source>
</evidence>
<evidence type="ECO:0000313" key="9">
    <source>
        <dbReference type="Proteomes" id="UP000318571"/>
    </source>
</evidence>
<feature type="compositionally biased region" description="Basic residues" evidence="4">
    <location>
        <begin position="89"/>
        <end position="101"/>
    </location>
</feature>
<dbReference type="PANTHER" id="PTHR22731:SF3">
    <property type="entry name" value="RIBONUCLEASES P_MRP PROTEIN SUBUNIT POP1"/>
    <property type="match status" value="1"/>
</dbReference>
<comment type="caution">
    <text evidence="8">The sequence shown here is derived from an EMBL/GenBank/DDBJ whole genome shotgun (WGS) entry which is preliminary data.</text>
</comment>
<dbReference type="GO" id="GO:0005655">
    <property type="term" value="C:nucleolar ribonuclease P complex"/>
    <property type="evidence" value="ECO:0007669"/>
    <property type="project" value="InterPro"/>
</dbReference>
<feature type="domain" description="Pop1 N-terminal" evidence="5">
    <location>
        <begin position="22"/>
        <end position="99"/>
    </location>
</feature>
<evidence type="ECO:0000256" key="3">
    <source>
        <dbReference type="ARBA" id="ARBA00023242"/>
    </source>
</evidence>
<evidence type="ECO:0000313" key="8">
    <source>
        <dbReference type="EMBL" id="TRY67724.1"/>
    </source>
</evidence>
<feature type="region of interest" description="Disordered" evidence="4">
    <location>
        <begin position="59"/>
        <end position="104"/>
    </location>
</feature>
<dbReference type="Pfam" id="PF06978">
    <property type="entry name" value="POP1_N"/>
    <property type="match status" value="2"/>
</dbReference>
<keyword evidence="9" id="KW-1185">Reference proteome</keyword>
<dbReference type="STRING" id="6832.A0A553NQM6"/>
<dbReference type="Proteomes" id="UP000318571">
    <property type="component" value="Chromosome 4"/>
</dbReference>
<name>A0A553NQM6_TIGCA</name>
<dbReference type="Pfam" id="PF08170">
    <property type="entry name" value="POPLD"/>
    <property type="match status" value="1"/>
</dbReference>
<dbReference type="OrthoDB" id="442863at2759"/>
<organism evidence="8 9">
    <name type="scientific">Tigriopus californicus</name>
    <name type="common">Marine copepod</name>
    <dbReference type="NCBI Taxonomy" id="6832"/>
    <lineage>
        <taxon>Eukaryota</taxon>
        <taxon>Metazoa</taxon>
        <taxon>Ecdysozoa</taxon>
        <taxon>Arthropoda</taxon>
        <taxon>Crustacea</taxon>
        <taxon>Multicrustacea</taxon>
        <taxon>Hexanauplia</taxon>
        <taxon>Copepoda</taxon>
        <taxon>Harpacticoida</taxon>
        <taxon>Harpacticidae</taxon>
        <taxon>Tigriopus</taxon>
    </lineage>
</organism>
<proteinExistence type="predicted"/>
<keyword evidence="3" id="KW-0539">Nucleus</keyword>
<evidence type="ECO:0000256" key="1">
    <source>
        <dbReference type="ARBA" id="ARBA00004123"/>
    </source>
</evidence>
<reference evidence="8 9" key="1">
    <citation type="journal article" date="2018" name="Nat. Ecol. Evol.">
        <title>Genomic signatures of mitonuclear coevolution across populations of Tigriopus californicus.</title>
        <authorList>
            <person name="Barreto F.S."/>
            <person name="Watson E.T."/>
            <person name="Lima T.G."/>
            <person name="Willett C.S."/>
            <person name="Edmands S."/>
            <person name="Li W."/>
            <person name="Burton R.S."/>
        </authorList>
    </citation>
    <scope>NUCLEOTIDE SEQUENCE [LARGE SCALE GENOMIC DNA]</scope>
    <source>
        <strain evidence="8 9">San Diego</strain>
    </source>
</reference>
<evidence type="ECO:0000259" key="7">
    <source>
        <dbReference type="Pfam" id="PF22770"/>
    </source>
</evidence>
<dbReference type="GO" id="GO:0001682">
    <property type="term" value="P:tRNA 5'-leader removal"/>
    <property type="evidence" value="ECO:0007669"/>
    <property type="project" value="InterPro"/>
</dbReference>
<accession>A0A553NQM6</accession>
<evidence type="ECO:0000256" key="2">
    <source>
        <dbReference type="ARBA" id="ARBA00022694"/>
    </source>
</evidence>
<dbReference type="InterPro" id="IPR055079">
    <property type="entry name" value="POP1_C"/>
</dbReference>
<dbReference type="Pfam" id="PF22770">
    <property type="entry name" value="POP1_C"/>
    <property type="match status" value="1"/>
</dbReference>
<dbReference type="AlphaFoldDB" id="A0A553NQM6"/>
<evidence type="ECO:0000259" key="6">
    <source>
        <dbReference type="Pfam" id="PF08170"/>
    </source>
</evidence>
<keyword evidence="2" id="KW-0819">tRNA processing</keyword>
<dbReference type="EMBL" id="VCGU01000011">
    <property type="protein sequence ID" value="TRY67724.1"/>
    <property type="molecule type" value="Genomic_DNA"/>
</dbReference>
<gene>
    <name evidence="8" type="ORF">TCAL_07211</name>
</gene>
<feature type="domain" description="POP1 C-terminal" evidence="7">
    <location>
        <begin position="631"/>
        <end position="825"/>
    </location>
</feature>
<comment type="subcellular location">
    <subcellularLocation>
        <location evidence="1">Nucleus</location>
    </subcellularLocation>
</comment>
<dbReference type="PANTHER" id="PTHR22731">
    <property type="entry name" value="RIBONUCLEASES P/MRP PROTEIN SUBUNIT POP1"/>
    <property type="match status" value="1"/>
</dbReference>
<dbReference type="InterPro" id="IPR039182">
    <property type="entry name" value="Pop1"/>
</dbReference>